<dbReference type="InterPro" id="IPR004827">
    <property type="entry name" value="bZIP"/>
</dbReference>
<dbReference type="RefSeq" id="XP_073562665.1">
    <property type="nucleotide sequence ID" value="XM_073698821.1"/>
</dbReference>
<dbReference type="InterPro" id="IPR036770">
    <property type="entry name" value="Ankyrin_rpt-contain_sf"/>
</dbReference>
<dbReference type="SUPFAM" id="SSF48403">
    <property type="entry name" value="Ankyrin repeat"/>
    <property type="match status" value="1"/>
</dbReference>
<dbReference type="CDD" id="cd14688">
    <property type="entry name" value="bZIP_YAP"/>
    <property type="match status" value="1"/>
</dbReference>
<reference evidence="7 8" key="1">
    <citation type="submission" date="2018-01" db="EMBL/GenBank/DDBJ databases">
        <title>Genome characterization of the sugarcane-associated fungus Trichoderma ghanense CCMA-1212 and their application in lignocelulose bioconversion.</title>
        <authorList>
            <person name="Steindorff A.S."/>
            <person name="Mendes T.D."/>
            <person name="Vilela E.S.D."/>
            <person name="Rodrigues D.S."/>
            <person name="Formighieri E.F."/>
            <person name="Melo I.S."/>
            <person name="Favaro L.C.L."/>
        </authorList>
    </citation>
    <scope>NUCLEOTIDE SEQUENCE [LARGE SCALE GENOMIC DNA]</scope>
    <source>
        <strain evidence="7 8">CCMA-1212</strain>
    </source>
</reference>
<name>A0ABY2HFQ6_9HYPO</name>
<dbReference type="EMBL" id="PPTA01000002">
    <property type="protein sequence ID" value="TFB06464.1"/>
    <property type="molecule type" value="Genomic_DNA"/>
</dbReference>
<feature type="compositionally biased region" description="Polar residues" evidence="5">
    <location>
        <begin position="175"/>
        <end position="189"/>
    </location>
</feature>
<feature type="repeat" description="ANK" evidence="4">
    <location>
        <begin position="256"/>
        <end position="288"/>
    </location>
</feature>
<evidence type="ECO:0000259" key="6">
    <source>
        <dbReference type="PROSITE" id="PS00036"/>
    </source>
</evidence>
<dbReference type="SMART" id="SM00248">
    <property type="entry name" value="ANK"/>
    <property type="match status" value="3"/>
</dbReference>
<dbReference type="PANTHER" id="PTHR24161">
    <property type="entry name" value="ANK_REP_REGION DOMAIN-CONTAINING PROTEIN-RELATED"/>
    <property type="match status" value="1"/>
</dbReference>
<dbReference type="PROSITE" id="PS50088">
    <property type="entry name" value="ANK_REPEAT"/>
    <property type="match status" value="3"/>
</dbReference>
<organism evidence="7 8">
    <name type="scientific">Trichoderma ghanense</name>
    <dbReference type="NCBI Taxonomy" id="65468"/>
    <lineage>
        <taxon>Eukaryota</taxon>
        <taxon>Fungi</taxon>
        <taxon>Dikarya</taxon>
        <taxon>Ascomycota</taxon>
        <taxon>Pezizomycotina</taxon>
        <taxon>Sordariomycetes</taxon>
        <taxon>Hypocreomycetidae</taxon>
        <taxon>Hypocreales</taxon>
        <taxon>Hypocreaceae</taxon>
        <taxon>Trichoderma</taxon>
    </lineage>
</organism>
<feature type="repeat" description="ANK" evidence="4">
    <location>
        <begin position="223"/>
        <end position="255"/>
    </location>
</feature>
<gene>
    <name evidence="7" type="ORF">CCMA1212_001393</name>
</gene>
<dbReference type="GeneID" id="300573271"/>
<dbReference type="PRINTS" id="PR01415">
    <property type="entry name" value="ANKYRIN"/>
</dbReference>
<comment type="caution">
    <text evidence="7">The sequence shown here is derived from an EMBL/GenBank/DDBJ whole genome shotgun (WGS) entry which is preliminary data.</text>
</comment>
<evidence type="ECO:0000256" key="2">
    <source>
        <dbReference type="ARBA" id="ARBA00022737"/>
    </source>
</evidence>
<keyword evidence="8" id="KW-1185">Reference proteome</keyword>
<feature type="region of interest" description="Disordered" evidence="5">
    <location>
        <begin position="163"/>
        <end position="189"/>
    </location>
</feature>
<evidence type="ECO:0000313" key="7">
    <source>
        <dbReference type="EMBL" id="TFB06464.1"/>
    </source>
</evidence>
<dbReference type="Gene3D" id="1.25.40.20">
    <property type="entry name" value="Ankyrin repeat-containing domain"/>
    <property type="match status" value="2"/>
</dbReference>
<evidence type="ECO:0000256" key="3">
    <source>
        <dbReference type="ARBA" id="ARBA00023043"/>
    </source>
</evidence>
<protein>
    <recommendedName>
        <fullName evidence="1">protein S-acyltransferase</fullName>
        <ecNumber evidence="1">2.3.1.225</ecNumber>
    </recommendedName>
</protein>
<feature type="compositionally biased region" description="Basic residues" evidence="5">
    <location>
        <begin position="46"/>
        <end position="64"/>
    </location>
</feature>
<dbReference type="PANTHER" id="PTHR24161:SF85">
    <property type="entry name" value="PALMITOYLTRANSFERASE HIP14"/>
    <property type="match status" value="1"/>
</dbReference>
<dbReference type="Pfam" id="PF12796">
    <property type="entry name" value="Ank_2"/>
    <property type="match status" value="1"/>
</dbReference>
<sequence length="327" mass="35330">MATSSYTPDHTTMARHDLKLAIHNNEEIEDKISIDSIVDAEDAAKERRRKQNRIAQRKHRRRKAEQRLSAMSKSPELRVSPLHPGPCCCCVTRRPEMVPPPEDYSCSFMSITSPNPSSPYGPLTPSVVSDYDSRQTLPANQWTSFWPAASPLFDADATSNVLPSGDSLDNHNHSHSPIPSTASLDIPSFQDSHSPASALSYDASISLISRPSNTSLSPEGHLGGQFPLHLAARGGYIGIMGLLLSRGARIDAKDTCGRTALHYAADAGHLEAVGMLLSLGANPFLVDSEGCNSLHIAASKGREDIVRVLMERGMDPNLGVGSDIENS</sequence>
<dbReference type="PROSITE" id="PS50297">
    <property type="entry name" value="ANK_REP_REGION"/>
    <property type="match status" value="3"/>
</dbReference>
<dbReference type="InterPro" id="IPR002110">
    <property type="entry name" value="Ankyrin_rpt"/>
</dbReference>
<evidence type="ECO:0000256" key="1">
    <source>
        <dbReference type="ARBA" id="ARBA00012210"/>
    </source>
</evidence>
<evidence type="ECO:0000256" key="5">
    <source>
        <dbReference type="SAM" id="MobiDB-lite"/>
    </source>
</evidence>
<keyword evidence="2" id="KW-0677">Repeat</keyword>
<evidence type="ECO:0000313" key="8">
    <source>
        <dbReference type="Proteomes" id="UP001642720"/>
    </source>
</evidence>
<feature type="repeat" description="ANK" evidence="4">
    <location>
        <begin position="289"/>
        <end position="317"/>
    </location>
</feature>
<evidence type="ECO:0000256" key="4">
    <source>
        <dbReference type="PROSITE-ProRule" id="PRU00023"/>
    </source>
</evidence>
<keyword evidence="3 4" id="KW-0040">ANK repeat</keyword>
<accession>A0ABY2HFQ6</accession>
<dbReference type="EC" id="2.3.1.225" evidence="1"/>
<dbReference type="PROSITE" id="PS00036">
    <property type="entry name" value="BZIP_BASIC"/>
    <property type="match status" value="1"/>
</dbReference>
<dbReference type="Proteomes" id="UP001642720">
    <property type="component" value="Unassembled WGS sequence"/>
</dbReference>
<feature type="region of interest" description="Disordered" evidence="5">
    <location>
        <begin position="42"/>
        <end position="77"/>
    </location>
</feature>
<feature type="domain" description="BZIP" evidence="6">
    <location>
        <begin position="47"/>
        <end position="62"/>
    </location>
</feature>
<proteinExistence type="predicted"/>